<dbReference type="EMBL" id="CATNWA010021770">
    <property type="protein sequence ID" value="CAI9623888.1"/>
    <property type="molecule type" value="Genomic_DNA"/>
</dbReference>
<dbReference type="Proteomes" id="UP001162483">
    <property type="component" value="Unassembled WGS sequence"/>
</dbReference>
<name>A0ABN9HSN5_9NEOB</name>
<keyword evidence="2" id="KW-1185">Reference proteome</keyword>
<sequence>PEELILVAVPPPASRRRCPLFVLFLTASRPVLCLRMRLSILSTCRAVLSFGSAGRVWRARGEMYEGQPGRGARRRGTTRVCEDIGGQVLACGRRVSPEEWAANINAIGAETLRNVC</sequence>
<dbReference type="Gene3D" id="3.30.830.10">
    <property type="entry name" value="Metalloenzyme, LuxS/M16 peptidase-like"/>
    <property type="match status" value="1"/>
</dbReference>
<evidence type="ECO:0000313" key="2">
    <source>
        <dbReference type="Proteomes" id="UP001162483"/>
    </source>
</evidence>
<organism evidence="1 2">
    <name type="scientific">Staurois parvus</name>
    <dbReference type="NCBI Taxonomy" id="386267"/>
    <lineage>
        <taxon>Eukaryota</taxon>
        <taxon>Metazoa</taxon>
        <taxon>Chordata</taxon>
        <taxon>Craniata</taxon>
        <taxon>Vertebrata</taxon>
        <taxon>Euteleostomi</taxon>
        <taxon>Amphibia</taxon>
        <taxon>Batrachia</taxon>
        <taxon>Anura</taxon>
        <taxon>Neobatrachia</taxon>
        <taxon>Ranoidea</taxon>
        <taxon>Ranidae</taxon>
        <taxon>Staurois</taxon>
    </lineage>
</organism>
<reference evidence="1" key="1">
    <citation type="submission" date="2023-05" db="EMBL/GenBank/DDBJ databases">
        <authorList>
            <person name="Stuckert A."/>
        </authorList>
    </citation>
    <scope>NUCLEOTIDE SEQUENCE</scope>
</reference>
<evidence type="ECO:0000313" key="1">
    <source>
        <dbReference type="EMBL" id="CAI9623888.1"/>
    </source>
</evidence>
<accession>A0ABN9HSN5</accession>
<proteinExistence type="predicted"/>
<protein>
    <submittedName>
        <fullName evidence="1">Uncharacterized protein</fullName>
    </submittedName>
</protein>
<feature type="non-terminal residue" evidence="1">
    <location>
        <position position="1"/>
    </location>
</feature>
<comment type="caution">
    <text evidence="1">The sequence shown here is derived from an EMBL/GenBank/DDBJ whole genome shotgun (WGS) entry which is preliminary data.</text>
</comment>
<gene>
    <name evidence="1" type="ORF">SPARVUS_LOCUS16533220</name>
</gene>